<dbReference type="PANTHER" id="PTHR11059">
    <property type="entry name" value="DNA REPAIR PROTEIN RECN"/>
    <property type="match status" value="1"/>
</dbReference>
<evidence type="ECO:0000256" key="2">
    <source>
        <dbReference type="ARBA" id="ARBA00009441"/>
    </source>
</evidence>
<dbReference type="GO" id="GO:0006302">
    <property type="term" value="P:double-strand break repair"/>
    <property type="evidence" value="ECO:0007669"/>
    <property type="project" value="InterPro"/>
</dbReference>
<evidence type="ECO:0000256" key="7">
    <source>
        <dbReference type="ARBA" id="ARBA00023204"/>
    </source>
</evidence>
<dbReference type="GO" id="GO:0043590">
    <property type="term" value="C:bacterial nucleoid"/>
    <property type="evidence" value="ECO:0007669"/>
    <property type="project" value="TreeGrafter"/>
</dbReference>
<evidence type="ECO:0000313" key="12">
    <source>
        <dbReference type="EMBL" id="PHY90108.1"/>
    </source>
</evidence>
<dbReference type="SUPFAM" id="SSF52540">
    <property type="entry name" value="P-loop containing nucleoside triphosphate hydrolases"/>
    <property type="match status" value="1"/>
</dbReference>
<keyword evidence="6" id="KW-0067">ATP-binding</keyword>
<dbReference type="Pfam" id="PF13476">
    <property type="entry name" value="AAA_23"/>
    <property type="match status" value="1"/>
</dbReference>
<dbReference type="InterPro" id="IPR027417">
    <property type="entry name" value="P-loop_NTPase"/>
</dbReference>
<organism evidence="12 13">
    <name type="scientific">Campylobacter vulpis</name>
    <dbReference type="NCBI Taxonomy" id="1655500"/>
    <lineage>
        <taxon>Bacteria</taxon>
        <taxon>Pseudomonadati</taxon>
        <taxon>Campylobacterota</taxon>
        <taxon>Epsilonproteobacteria</taxon>
        <taxon>Campylobacterales</taxon>
        <taxon>Campylobacteraceae</taxon>
        <taxon>Campylobacter</taxon>
    </lineage>
</organism>
<dbReference type="Gene3D" id="3.40.50.300">
    <property type="entry name" value="P-loop containing nucleotide triphosphate hydrolases"/>
    <property type="match status" value="2"/>
</dbReference>
<dbReference type="PANTHER" id="PTHR11059:SF0">
    <property type="entry name" value="DNA REPAIR PROTEIN RECN"/>
    <property type="match status" value="1"/>
</dbReference>
<dbReference type="PIRSF" id="PIRSF003128">
    <property type="entry name" value="RecN"/>
    <property type="match status" value="1"/>
</dbReference>
<dbReference type="RefSeq" id="WP_099461996.1">
    <property type="nucleotide sequence ID" value="NZ_LDWY01000076.1"/>
</dbReference>
<comment type="similarity">
    <text evidence="2 9">Belongs to the RecN family.</text>
</comment>
<dbReference type="GO" id="GO:0009432">
    <property type="term" value="P:SOS response"/>
    <property type="evidence" value="ECO:0007669"/>
    <property type="project" value="TreeGrafter"/>
</dbReference>
<gene>
    <name evidence="12" type="ORF">AA994_06135</name>
</gene>
<evidence type="ECO:0000256" key="4">
    <source>
        <dbReference type="ARBA" id="ARBA00022741"/>
    </source>
</evidence>
<evidence type="ECO:0000256" key="6">
    <source>
        <dbReference type="ARBA" id="ARBA00022840"/>
    </source>
</evidence>
<evidence type="ECO:0000256" key="1">
    <source>
        <dbReference type="ARBA" id="ARBA00003618"/>
    </source>
</evidence>
<evidence type="ECO:0000256" key="10">
    <source>
        <dbReference type="SAM" id="Coils"/>
    </source>
</evidence>
<accession>A0A2G4R0P6</accession>
<keyword evidence="5 9" id="KW-0227">DNA damage</keyword>
<dbReference type="GO" id="GO:0006310">
    <property type="term" value="P:DNA recombination"/>
    <property type="evidence" value="ECO:0007669"/>
    <property type="project" value="InterPro"/>
</dbReference>
<evidence type="ECO:0000256" key="8">
    <source>
        <dbReference type="ARBA" id="ARBA00033408"/>
    </source>
</evidence>
<keyword evidence="4" id="KW-0547">Nucleotide-binding</keyword>
<evidence type="ECO:0000256" key="5">
    <source>
        <dbReference type="ARBA" id="ARBA00022763"/>
    </source>
</evidence>
<dbReference type="CDD" id="cd03241">
    <property type="entry name" value="ABC_RecN"/>
    <property type="match status" value="1"/>
</dbReference>
<keyword evidence="7 9" id="KW-0234">DNA repair</keyword>
<feature type="domain" description="Rad50/SbcC-type AAA" evidence="11">
    <location>
        <begin position="8"/>
        <end position="214"/>
    </location>
</feature>
<evidence type="ECO:0000313" key="13">
    <source>
        <dbReference type="Proteomes" id="UP000237472"/>
    </source>
</evidence>
<evidence type="ECO:0000256" key="9">
    <source>
        <dbReference type="PIRNR" id="PIRNR003128"/>
    </source>
</evidence>
<dbReference type="AlphaFoldDB" id="A0A2G4R0P6"/>
<dbReference type="OrthoDB" id="9806954at2"/>
<dbReference type="EMBL" id="LDWY01000076">
    <property type="protein sequence ID" value="PHY90108.1"/>
    <property type="molecule type" value="Genomic_DNA"/>
</dbReference>
<dbReference type="InterPro" id="IPR038729">
    <property type="entry name" value="Rad50/SbcC_AAA"/>
</dbReference>
<dbReference type="Proteomes" id="UP000237472">
    <property type="component" value="Unassembled WGS sequence"/>
</dbReference>
<feature type="coiled-coil region" evidence="10">
    <location>
        <begin position="285"/>
        <end position="336"/>
    </location>
</feature>
<sequence length="507" mass="58303">MISRILMKENLSFKEANLKLSGGLTVFSGLSGAGKSVLFRGILATFGFGESEAKFVELELDDELDLESFGIESESENVFKMLKEKSTKYFINNQSIGKKSLQNLSKSFIKYLSVKDNNEFSNEKFLTLLDTLESAKNPNFNELKENFKQIFQAYSENSLKLNKVLEEEKRVEELKELAQTQIEKISKINPKPGEYEELLKLKKRLSKQDKIEEAWGKANGIFEYEKAVLDALNLSEVDANFFSECFNELRIIAENQKMEELDFDIEALLDRISDLSYLIRRYESIEGALETLELKQKELEHYENLSFEKKELELTSQKLKEKLEKKAQILSEARLRNLGVLQDFLNDYLAKLYMKNLRLECVQNDEMSLLGRDEIKLSVSETKLKNLSSGELNRLRLAFIATECKILNAGRGIIFLDEIDANLSGKEAMSIAKVLEELSRFYQIFAISHLPQLSSKAHNHFLVEKNGTQSRVKKLEKEERIKELARMVSGEQISDEALQFAKTLFED</sequence>
<dbReference type="InterPro" id="IPR004604">
    <property type="entry name" value="DNA_recomb/repair_RecN"/>
</dbReference>
<proteinExistence type="inferred from homology"/>
<reference evidence="13" key="1">
    <citation type="submission" date="2015-06" db="EMBL/GenBank/DDBJ databases">
        <authorList>
            <person name="Parisi A."/>
            <person name="Chiara M."/>
            <person name="Florio D."/>
            <person name="Miccolupo A."/>
            <person name="Manzari C."/>
            <person name="Mion D."/>
            <person name="Caruso M."/>
            <person name="D'erchia A.M."/>
            <person name="Zanoni R."/>
        </authorList>
    </citation>
    <scope>NUCLEOTIDE SEQUENCE [LARGE SCALE GENOMIC DNA]</scope>
    <source>
        <strain evidence="13">73/13</strain>
    </source>
</reference>
<comment type="function">
    <text evidence="1 9">May be involved in recombinational repair of damaged DNA.</text>
</comment>
<name>A0A2G4R0P6_9BACT</name>
<dbReference type="GO" id="GO:0016887">
    <property type="term" value="F:ATP hydrolysis activity"/>
    <property type="evidence" value="ECO:0007669"/>
    <property type="project" value="InterPro"/>
</dbReference>
<dbReference type="GO" id="GO:0005524">
    <property type="term" value="F:ATP binding"/>
    <property type="evidence" value="ECO:0007669"/>
    <property type="project" value="UniProtKB-KW"/>
</dbReference>
<evidence type="ECO:0000256" key="3">
    <source>
        <dbReference type="ARBA" id="ARBA00021315"/>
    </source>
</evidence>
<keyword evidence="10" id="KW-0175">Coiled coil</keyword>
<protein>
    <recommendedName>
        <fullName evidence="3 9">DNA repair protein RecN</fullName>
    </recommendedName>
    <alternativeName>
        <fullName evidence="8 9">Recombination protein N</fullName>
    </alternativeName>
</protein>
<evidence type="ECO:0000259" key="11">
    <source>
        <dbReference type="Pfam" id="PF13476"/>
    </source>
</evidence>
<comment type="caution">
    <text evidence="12">The sequence shown here is derived from an EMBL/GenBank/DDBJ whole genome shotgun (WGS) entry which is preliminary data.</text>
</comment>